<dbReference type="PANTHER" id="PTHR10827">
    <property type="entry name" value="RETICULOCALBIN"/>
    <property type="match status" value="1"/>
</dbReference>
<dbReference type="Gene3D" id="1.10.238.10">
    <property type="entry name" value="EF-hand"/>
    <property type="match status" value="2"/>
</dbReference>
<dbReference type="EMBL" id="JACGXN010000001">
    <property type="protein sequence ID" value="MBA8878204.1"/>
    <property type="molecule type" value="Genomic_DNA"/>
</dbReference>
<dbReference type="Proteomes" id="UP000549052">
    <property type="component" value="Unassembled WGS sequence"/>
</dbReference>
<feature type="chain" id="PRO_5032352616" description="EF-hand domain-containing protein" evidence="2">
    <location>
        <begin position="25"/>
        <end position="135"/>
    </location>
</feature>
<name>A0A839EL54_9HYPH</name>
<reference evidence="4 5" key="1">
    <citation type="submission" date="2020-07" db="EMBL/GenBank/DDBJ databases">
        <title>Genomic Encyclopedia of Type Strains, Phase IV (KMG-V): Genome sequencing to study the core and pangenomes of soil and plant-associated prokaryotes.</title>
        <authorList>
            <person name="Whitman W."/>
        </authorList>
    </citation>
    <scope>NUCLEOTIDE SEQUENCE [LARGE SCALE GENOMIC DNA]</scope>
    <source>
        <strain evidence="4 5">AN3</strain>
    </source>
</reference>
<dbReference type="InterPro" id="IPR018247">
    <property type="entry name" value="EF_Hand_1_Ca_BS"/>
</dbReference>
<dbReference type="GO" id="GO:0005509">
    <property type="term" value="F:calcium ion binding"/>
    <property type="evidence" value="ECO:0007669"/>
    <property type="project" value="InterPro"/>
</dbReference>
<dbReference type="SUPFAM" id="SSF47473">
    <property type="entry name" value="EF-hand"/>
    <property type="match status" value="1"/>
</dbReference>
<feature type="domain" description="EF-hand" evidence="3">
    <location>
        <begin position="40"/>
        <end position="75"/>
    </location>
</feature>
<sequence length="135" mass="14889">MTLKRAAILVALLPLSLAAPMAMAAPKADTNGDGMISLDEYQAAARTRLLKFDTDGDGKLSLEEWLKRPAPKNAKRDPTALFNRIDTNHDGFIDTAEMDIVSKKRFERLDKNADGQLSKDERHPHKKGAADSSQE</sequence>
<dbReference type="PROSITE" id="PS50222">
    <property type="entry name" value="EF_HAND_2"/>
    <property type="match status" value="1"/>
</dbReference>
<dbReference type="InterPro" id="IPR011992">
    <property type="entry name" value="EF-hand-dom_pair"/>
</dbReference>
<comment type="caution">
    <text evidence="4">The sequence shown here is derived from an EMBL/GenBank/DDBJ whole genome shotgun (WGS) entry which is preliminary data.</text>
</comment>
<evidence type="ECO:0000256" key="1">
    <source>
        <dbReference type="SAM" id="MobiDB-lite"/>
    </source>
</evidence>
<protein>
    <recommendedName>
        <fullName evidence="3">EF-hand domain-containing protein</fullName>
    </recommendedName>
</protein>
<dbReference type="AlphaFoldDB" id="A0A839EL54"/>
<dbReference type="PANTHER" id="PTHR10827:SF86">
    <property type="entry name" value="EF-HAND DOMAIN-CONTAINING PROTEIN"/>
    <property type="match status" value="1"/>
</dbReference>
<dbReference type="RefSeq" id="WP_182548766.1">
    <property type="nucleotide sequence ID" value="NZ_JACGXN010000001.1"/>
</dbReference>
<feature type="signal peptide" evidence="2">
    <location>
        <begin position="1"/>
        <end position="24"/>
    </location>
</feature>
<feature type="region of interest" description="Disordered" evidence="1">
    <location>
        <begin position="111"/>
        <end position="135"/>
    </location>
</feature>
<evidence type="ECO:0000256" key="2">
    <source>
        <dbReference type="SAM" id="SignalP"/>
    </source>
</evidence>
<proteinExistence type="predicted"/>
<evidence type="ECO:0000313" key="4">
    <source>
        <dbReference type="EMBL" id="MBA8878204.1"/>
    </source>
</evidence>
<evidence type="ECO:0000313" key="5">
    <source>
        <dbReference type="Proteomes" id="UP000549052"/>
    </source>
</evidence>
<dbReference type="PROSITE" id="PS00018">
    <property type="entry name" value="EF_HAND_1"/>
    <property type="match status" value="2"/>
</dbReference>
<accession>A0A839EL54</accession>
<organism evidence="4 5">
    <name type="scientific">Phyllobacterium myrsinacearum</name>
    <dbReference type="NCBI Taxonomy" id="28101"/>
    <lineage>
        <taxon>Bacteria</taxon>
        <taxon>Pseudomonadati</taxon>
        <taxon>Pseudomonadota</taxon>
        <taxon>Alphaproteobacteria</taxon>
        <taxon>Hyphomicrobiales</taxon>
        <taxon>Phyllobacteriaceae</taxon>
        <taxon>Phyllobacterium</taxon>
    </lineage>
</organism>
<dbReference type="InterPro" id="IPR002048">
    <property type="entry name" value="EF_hand_dom"/>
</dbReference>
<keyword evidence="5" id="KW-1185">Reference proteome</keyword>
<dbReference type="Pfam" id="PF13202">
    <property type="entry name" value="EF-hand_5"/>
    <property type="match status" value="4"/>
</dbReference>
<evidence type="ECO:0000259" key="3">
    <source>
        <dbReference type="PROSITE" id="PS50222"/>
    </source>
</evidence>
<keyword evidence="2" id="KW-0732">Signal</keyword>
<feature type="compositionally biased region" description="Basic and acidic residues" evidence="1">
    <location>
        <begin position="111"/>
        <end position="123"/>
    </location>
</feature>
<gene>
    <name evidence="4" type="ORF">FHW16_001886</name>
</gene>